<evidence type="ECO:0000313" key="3">
    <source>
        <dbReference type="Proteomes" id="UP001370348"/>
    </source>
</evidence>
<feature type="transmembrane region" description="Helical" evidence="1">
    <location>
        <begin position="162"/>
        <end position="182"/>
    </location>
</feature>
<dbReference type="InterPro" id="IPR038762">
    <property type="entry name" value="ABM_predict"/>
</dbReference>
<gene>
    <name evidence="2" type="ORF">LZC94_46160</name>
</gene>
<keyword evidence="1" id="KW-0472">Membrane</keyword>
<proteinExistence type="predicted"/>
<keyword evidence="1" id="KW-0812">Transmembrane</keyword>
<dbReference type="Gene3D" id="3.30.70.100">
    <property type="match status" value="1"/>
</dbReference>
<name>A0ABZ2M1G1_9BACT</name>
<reference evidence="2 3" key="1">
    <citation type="submission" date="2021-12" db="EMBL/GenBank/DDBJ databases">
        <title>Discovery of the Pendulisporaceae a myxobacterial family with distinct sporulation behavior and unique specialized metabolism.</title>
        <authorList>
            <person name="Garcia R."/>
            <person name="Popoff A."/>
            <person name="Bader C.D."/>
            <person name="Loehr J."/>
            <person name="Walesch S."/>
            <person name="Walt C."/>
            <person name="Boldt J."/>
            <person name="Bunk B."/>
            <person name="Haeckl F.J.F.P.J."/>
            <person name="Gunesch A.P."/>
            <person name="Birkelbach J."/>
            <person name="Nuebel U."/>
            <person name="Pietschmann T."/>
            <person name="Bach T."/>
            <person name="Mueller R."/>
        </authorList>
    </citation>
    <scope>NUCLEOTIDE SEQUENCE [LARGE SCALE GENOMIC DNA]</scope>
    <source>
        <strain evidence="2 3">MSr11954</strain>
    </source>
</reference>
<evidence type="ECO:0008006" key="4">
    <source>
        <dbReference type="Google" id="ProtNLM"/>
    </source>
</evidence>
<protein>
    <recommendedName>
        <fullName evidence="4">ABM domain-containing protein</fullName>
    </recommendedName>
</protein>
<evidence type="ECO:0000256" key="1">
    <source>
        <dbReference type="SAM" id="Phobius"/>
    </source>
</evidence>
<keyword evidence="1" id="KW-1133">Transmembrane helix</keyword>
<dbReference type="Proteomes" id="UP001370348">
    <property type="component" value="Chromosome"/>
</dbReference>
<dbReference type="PANTHER" id="PTHR40057:SF1">
    <property type="entry name" value="SLR1162 PROTEIN"/>
    <property type="match status" value="1"/>
</dbReference>
<accession>A0ABZ2M1G1</accession>
<dbReference type="SUPFAM" id="SSF54909">
    <property type="entry name" value="Dimeric alpha+beta barrel"/>
    <property type="match status" value="1"/>
</dbReference>
<dbReference type="InterPro" id="IPR011008">
    <property type="entry name" value="Dimeric_a/b-barrel"/>
</dbReference>
<feature type="transmembrane region" description="Helical" evidence="1">
    <location>
        <begin position="131"/>
        <end position="150"/>
    </location>
</feature>
<sequence length="200" mass="22659">MQRRRSTATSVIVHEVASNHEHAYLAWIHKITVVAHGFPGHIATEIVRPKPATGHGRPSEHHHFVTILRFRTEADAHRWLHSRERAALLHEACAWLVHGDRHVTYSDMPLWYQPPAKEAPTPGSVHRWKQWVMTAGAVFPLSVLVPRALGPIWERMGLPVEHLAFRAIGAAGISGIMVYWLMPNLNKRLGKWLQAPGLLR</sequence>
<dbReference type="RefSeq" id="WP_394824817.1">
    <property type="nucleotide sequence ID" value="NZ_CP089984.1"/>
</dbReference>
<organism evidence="2 3">
    <name type="scientific">Pendulispora albinea</name>
    <dbReference type="NCBI Taxonomy" id="2741071"/>
    <lineage>
        <taxon>Bacteria</taxon>
        <taxon>Pseudomonadati</taxon>
        <taxon>Myxococcota</taxon>
        <taxon>Myxococcia</taxon>
        <taxon>Myxococcales</taxon>
        <taxon>Sorangiineae</taxon>
        <taxon>Pendulisporaceae</taxon>
        <taxon>Pendulispora</taxon>
    </lineage>
</organism>
<keyword evidence="3" id="KW-1185">Reference proteome</keyword>
<dbReference type="PANTHER" id="PTHR40057">
    <property type="entry name" value="SLR1162 PROTEIN"/>
    <property type="match status" value="1"/>
</dbReference>
<dbReference type="EMBL" id="CP089984">
    <property type="protein sequence ID" value="WXB15192.1"/>
    <property type="molecule type" value="Genomic_DNA"/>
</dbReference>
<evidence type="ECO:0000313" key="2">
    <source>
        <dbReference type="EMBL" id="WXB15192.1"/>
    </source>
</evidence>